<evidence type="ECO:0000313" key="1">
    <source>
        <dbReference type="EMBL" id="CAA2409750.1"/>
    </source>
</evidence>
<dbReference type="Proteomes" id="UP000464334">
    <property type="component" value="Chromosome"/>
</dbReference>
<protein>
    <submittedName>
        <fullName evidence="1">Phage Minor tail protein</fullName>
    </submittedName>
</protein>
<dbReference type="KEGG" id="vg:79707304"/>
<sequence>MQSAAAVAANLGNPVELAFSGIEGNAKLPRDKVCARLDVQHILDDQQTLSNCVEEPFKKRYLVSGMLFVEFYAPKTTVNAAKIIGELAEIAKAAFRGREMNGNITFRRTRIVTAPKEDDFYRLDVSSDFEYNQIG</sequence>
<name>A0A679KAJ3_9CAUD</name>
<accession>A0A679KAJ3</accession>
<evidence type="ECO:0000313" key="2">
    <source>
        <dbReference type="Proteomes" id="UP000464334"/>
    </source>
</evidence>
<dbReference type="EMBL" id="LR743530">
    <property type="protein sequence ID" value="CAA2409750.1"/>
    <property type="molecule type" value="Genomic_DNA"/>
</dbReference>
<dbReference type="RefSeq" id="YP_010742764.1">
    <property type="nucleotide sequence ID" value="NC_073092.1"/>
</dbReference>
<keyword evidence="2" id="KW-1185">Reference proteome</keyword>
<proteinExistence type="predicted"/>
<organism evidence="1 2">
    <name type="scientific">Xanthomonas phage Suba</name>
    <dbReference type="NCBI Taxonomy" id="2674975"/>
    <lineage>
        <taxon>Viruses</taxon>
        <taxon>Duplodnaviria</taxon>
        <taxon>Heunggongvirae</taxon>
        <taxon>Uroviricota</taxon>
        <taxon>Caudoviricetes</taxon>
        <taxon>Stanbaylleyvirinae</taxon>
        <taxon>Subavirus</taxon>
        <taxon>Subavirus suba</taxon>
    </lineage>
</organism>
<dbReference type="GeneID" id="79707304"/>
<reference evidence="1 2" key="1">
    <citation type="submission" date="2019-12" db="EMBL/GenBank/DDBJ databases">
        <authorList>
            <person name="Ansaldi M."/>
            <person name="Clavijo F."/>
        </authorList>
    </citation>
    <scope>NUCLEOTIDE SEQUENCE [LARGE SCALE GENOMIC DNA]</scope>
</reference>